<dbReference type="InterPro" id="IPR000467">
    <property type="entry name" value="G_patch_dom"/>
</dbReference>
<dbReference type="GO" id="GO:0005681">
    <property type="term" value="C:spliceosomal complex"/>
    <property type="evidence" value="ECO:0007669"/>
    <property type="project" value="TreeGrafter"/>
</dbReference>
<evidence type="ECO:0000256" key="1">
    <source>
        <dbReference type="ARBA" id="ARBA00004123"/>
    </source>
</evidence>
<feature type="region of interest" description="Disordered" evidence="3">
    <location>
        <begin position="1"/>
        <end position="33"/>
    </location>
</feature>
<evidence type="ECO:0000313" key="6">
    <source>
        <dbReference type="Proteomes" id="UP001177140"/>
    </source>
</evidence>
<feature type="domain" description="G-patch" evidence="4">
    <location>
        <begin position="144"/>
        <end position="190"/>
    </location>
</feature>
<comment type="caution">
    <text evidence="5">The sequence shown here is derived from an EMBL/GenBank/DDBJ whole genome shotgun (WGS) entry which is preliminary data.</text>
</comment>
<evidence type="ECO:0000259" key="4">
    <source>
        <dbReference type="PROSITE" id="PS50174"/>
    </source>
</evidence>
<keyword evidence="6" id="KW-1185">Reference proteome</keyword>
<dbReference type="EMBL" id="JAJJMA010120899">
    <property type="protein sequence ID" value="MCL7032208.1"/>
    <property type="molecule type" value="Genomic_DNA"/>
</dbReference>
<dbReference type="Pfam" id="PF12656">
    <property type="entry name" value="G-patch_2"/>
    <property type="match status" value="1"/>
</dbReference>
<dbReference type="InterPro" id="IPR026822">
    <property type="entry name" value="Spp2/MOS2_G-patch"/>
</dbReference>
<evidence type="ECO:0000256" key="3">
    <source>
        <dbReference type="SAM" id="MobiDB-lite"/>
    </source>
</evidence>
<dbReference type="PROSITE" id="PS50174">
    <property type="entry name" value="G_PATCH"/>
    <property type="match status" value="1"/>
</dbReference>
<keyword evidence="2" id="KW-0539">Nucleus</keyword>
<dbReference type="PANTHER" id="PTHR15818">
    <property type="entry name" value="G PATCH AND KOW-CONTAINING"/>
    <property type="match status" value="1"/>
</dbReference>
<evidence type="ECO:0000256" key="2">
    <source>
        <dbReference type="ARBA" id="ARBA00023242"/>
    </source>
</evidence>
<feature type="compositionally biased region" description="Basic and acidic residues" evidence="3">
    <location>
        <begin position="1"/>
        <end position="29"/>
    </location>
</feature>
<sequence length="196" mass="21889">MKEEEKSNDTRHEYGTEFDPTEHTDDKQPKTIIPPLQNSWKLTNSWCNLESITQASAAEDLESRFEIVETAEIGDQDFKDGLNVIKKEDDDNNDVMAGGNGGKSGVVVTNSAEDMENLMIKKFKEDMEKLPEDRGLDEFIDCPVEGYGDALLAGYGWKKGLGIGKNRKEVVQVAQHVNRPGREGLGYHSGSEMNTY</sequence>
<accession>A0AA41VB71</accession>
<gene>
    <name evidence="5" type="ORF">MKW94_006008</name>
</gene>
<reference evidence="5" key="1">
    <citation type="submission" date="2022-03" db="EMBL/GenBank/DDBJ databases">
        <title>A functionally conserved STORR gene fusion in Papaver species that diverged 16.8 million years ago.</title>
        <authorList>
            <person name="Catania T."/>
        </authorList>
    </citation>
    <scope>NUCLEOTIDE SEQUENCE</scope>
    <source>
        <strain evidence="5">S-191538</strain>
    </source>
</reference>
<dbReference type="GO" id="GO:0000398">
    <property type="term" value="P:mRNA splicing, via spliceosome"/>
    <property type="evidence" value="ECO:0007669"/>
    <property type="project" value="InterPro"/>
</dbReference>
<dbReference type="GO" id="GO:0003676">
    <property type="term" value="F:nucleic acid binding"/>
    <property type="evidence" value="ECO:0007669"/>
    <property type="project" value="InterPro"/>
</dbReference>
<comment type="subcellular location">
    <subcellularLocation>
        <location evidence="1">Nucleus</location>
    </subcellularLocation>
</comment>
<proteinExistence type="predicted"/>
<dbReference type="SMART" id="SM00443">
    <property type="entry name" value="G_patch"/>
    <property type="match status" value="1"/>
</dbReference>
<dbReference type="PANTHER" id="PTHR15818:SF2">
    <property type="entry name" value="G-PATCH DOMAIN AND KOW MOTIFS-CONTAINING PROTEIN"/>
    <property type="match status" value="1"/>
</dbReference>
<organism evidence="5 6">
    <name type="scientific">Papaver nudicaule</name>
    <name type="common">Iceland poppy</name>
    <dbReference type="NCBI Taxonomy" id="74823"/>
    <lineage>
        <taxon>Eukaryota</taxon>
        <taxon>Viridiplantae</taxon>
        <taxon>Streptophyta</taxon>
        <taxon>Embryophyta</taxon>
        <taxon>Tracheophyta</taxon>
        <taxon>Spermatophyta</taxon>
        <taxon>Magnoliopsida</taxon>
        <taxon>Ranunculales</taxon>
        <taxon>Papaveraceae</taxon>
        <taxon>Papaveroideae</taxon>
        <taxon>Papaver</taxon>
    </lineage>
</organism>
<evidence type="ECO:0000313" key="5">
    <source>
        <dbReference type="EMBL" id="MCL7032208.1"/>
    </source>
</evidence>
<dbReference type="Proteomes" id="UP001177140">
    <property type="component" value="Unassembled WGS sequence"/>
</dbReference>
<dbReference type="InterPro" id="IPR045166">
    <property type="entry name" value="Spp2-like"/>
</dbReference>
<name>A0AA41VB71_PAPNU</name>
<dbReference type="AlphaFoldDB" id="A0AA41VB71"/>
<protein>
    <recommendedName>
        <fullName evidence="4">G-patch domain-containing protein</fullName>
    </recommendedName>
</protein>